<dbReference type="InterPro" id="IPR051750">
    <property type="entry name" value="Trans-sulfuration_enzymes"/>
</dbReference>
<dbReference type="InterPro" id="IPR015421">
    <property type="entry name" value="PyrdxlP-dep_Trfase_major"/>
</dbReference>
<dbReference type="Gene3D" id="3.90.1150.10">
    <property type="entry name" value="Aspartate Aminotransferase, domain 1"/>
    <property type="match status" value="1"/>
</dbReference>
<dbReference type="GO" id="GO:0019346">
    <property type="term" value="P:transsulfuration"/>
    <property type="evidence" value="ECO:0007669"/>
    <property type="project" value="InterPro"/>
</dbReference>
<dbReference type="PANTHER" id="PTHR42699:SF1">
    <property type="entry name" value="CYSTATHIONINE GAMMA-SYNTHASE-RELATED"/>
    <property type="match status" value="1"/>
</dbReference>
<evidence type="ECO:0000256" key="3">
    <source>
        <dbReference type="RuleBase" id="RU362118"/>
    </source>
</evidence>
<evidence type="ECO:0000313" key="5">
    <source>
        <dbReference type="Proteomes" id="UP000235023"/>
    </source>
</evidence>
<keyword evidence="2 3" id="KW-0663">Pyridoxal phosphate</keyword>
<dbReference type="SUPFAM" id="SSF53383">
    <property type="entry name" value="PLP-dependent transferases"/>
    <property type="match status" value="1"/>
</dbReference>
<name>A0A2J5HYL4_9EURO</name>
<accession>A0A2J5HYL4</accession>
<dbReference type="Gene3D" id="3.40.640.10">
    <property type="entry name" value="Type I PLP-dependent aspartate aminotransferase-like (Major domain)"/>
    <property type="match status" value="1"/>
</dbReference>
<dbReference type="GO" id="GO:0030170">
    <property type="term" value="F:pyridoxal phosphate binding"/>
    <property type="evidence" value="ECO:0007669"/>
    <property type="project" value="InterPro"/>
</dbReference>
<dbReference type="GO" id="GO:0003962">
    <property type="term" value="F:cystathionine gamma-synthase activity"/>
    <property type="evidence" value="ECO:0007669"/>
    <property type="project" value="TreeGrafter"/>
</dbReference>
<sequence length="551" mass="60594">MSNSSQMVIRQLKLGDPYPGRPHSVLVQIPTWADMVDFGQGKALMDHGYPRSVVHPDIHLLGSRVLAKLRLLDGSCSILLFSGIRAAFSCKEYILLHYKKSEGHSTLAGSIRVYAVNFGPPCHEQHAPDFCPALYAVVYLSKASQPAGAFWQRAGPGISSRLAQRCMQYGCDPRIALLTTSAVQRASHLDSHPVYEIVAASDVFLYAAGMVAIHHVHQTLLDWRLGESVNAGLLYEPTLRILQTQGPGLNSYSMGSEADLDRLASQLERTSKGSRPVQAVWCECPSNPLLETVNLRRLRRLADQHDLVIVVDDSVGSFANVDLLGVADVVITSLSKYFSGYADVMAGSVVLNPNSAYYATLQKRMSATYENSLFVEDAIQLESNSRDFLPRMARVNETTQYLVDRLSRLVPDPAVPLTRIFHPSVCASRPYYECQMRRASSQTFFRAEYGGVFTMEFANVASAAVFFDALHVYKGLSFGADVCLASPYVQMTGQDYQPKASGGGVKETIIRFSVGLEEPGEILHRIHVALDAAAQVWRPKVLDGEICIASL</sequence>
<keyword evidence="5" id="KW-1185">Reference proteome</keyword>
<dbReference type="InterPro" id="IPR000277">
    <property type="entry name" value="Cys/Met-Metab_PyrdxlP-dep_enz"/>
</dbReference>
<dbReference type="AlphaFoldDB" id="A0A2J5HYL4"/>
<dbReference type="Proteomes" id="UP000235023">
    <property type="component" value="Unassembled WGS sequence"/>
</dbReference>
<dbReference type="Pfam" id="PF01053">
    <property type="entry name" value="Cys_Met_Meta_PP"/>
    <property type="match status" value="1"/>
</dbReference>
<gene>
    <name evidence="4" type="ORF">BDW42DRAFT_192972</name>
</gene>
<reference evidence="5" key="1">
    <citation type="submission" date="2017-12" db="EMBL/GenBank/DDBJ databases">
        <authorList>
            <consortium name="DOE Joint Genome Institute"/>
            <person name="Mondo S.J."/>
            <person name="Kjaerbolling I."/>
            <person name="Vesth T.C."/>
            <person name="Frisvad J.C."/>
            <person name="Nybo J.L."/>
            <person name="Theobald S."/>
            <person name="Kuo A."/>
            <person name="Bowyer P."/>
            <person name="Matsuda Y."/>
            <person name="Lyhne E.K."/>
            <person name="Kogle M.E."/>
            <person name="Clum A."/>
            <person name="Lipzen A."/>
            <person name="Salamov A."/>
            <person name="Ngan C.Y."/>
            <person name="Daum C."/>
            <person name="Chiniquy J."/>
            <person name="Barry K."/>
            <person name="LaButti K."/>
            <person name="Haridas S."/>
            <person name="Simmons B.A."/>
            <person name="Magnuson J.K."/>
            <person name="Mortensen U.H."/>
            <person name="Larsen T.O."/>
            <person name="Grigoriev I.V."/>
            <person name="Baker S.E."/>
            <person name="Andersen M.R."/>
            <person name="Nordberg H.P."/>
            <person name="Cantor M.N."/>
            <person name="Hua S.X."/>
        </authorList>
    </citation>
    <scope>NUCLEOTIDE SEQUENCE [LARGE SCALE GENOMIC DNA]</scope>
    <source>
        <strain evidence="5">IBT 19404</strain>
    </source>
</reference>
<dbReference type="OrthoDB" id="10047078at2759"/>
<dbReference type="InterPro" id="IPR015424">
    <property type="entry name" value="PyrdxlP-dep_Trfase"/>
</dbReference>
<keyword evidence="4" id="KW-0808">Transferase</keyword>
<evidence type="ECO:0000313" key="4">
    <source>
        <dbReference type="EMBL" id="PLN82569.1"/>
    </source>
</evidence>
<protein>
    <submittedName>
        <fullName evidence="4">Pyridoxal phosphate-dependent transferase</fullName>
    </submittedName>
</protein>
<dbReference type="EMBL" id="KZ559526">
    <property type="protein sequence ID" value="PLN82569.1"/>
    <property type="molecule type" value="Genomic_DNA"/>
</dbReference>
<dbReference type="PANTHER" id="PTHR42699">
    <property type="match status" value="1"/>
</dbReference>
<evidence type="ECO:0000256" key="2">
    <source>
        <dbReference type="ARBA" id="ARBA00022898"/>
    </source>
</evidence>
<comment type="similarity">
    <text evidence="3">Belongs to the trans-sulfuration enzymes family.</text>
</comment>
<proteinExistence type="inferred from homology"/>
<dbReference type="InterPro" id="IPR015422">
    <property type="entry name" value="PyrdxlP-dep_Trfase_small"/>
</dbReference>
<organism evidence="4 5">
    <name type="scientific">Aspergillus taichungensis</name>
    <dbReference type="NCBI Taxonomy" id="482145"/>
    <lineage>
        <taxon>Eukaryota</taxon>
        <taxon>Fungi</taxon>
        <taxon>Dikarya</taxon>
        <taxon>Ascomycota</taxon>
        <taxon>Pezizomycotina</taxon>
        <taxon>Eurotiomycetes</taxon>
        <taxon>Eurotiomycetidae</taxon>
        <taxon>Eurotiales</taxon>
        <taxon>Aspergillaceae</taxon>
        <taxon>Aspergillus</taxon>
        <taxon>Aspergillus subgen. Circumdati</taxon>
    </lineage>
</organism>
<evidence type="ECO:0000256" key="1">
    <source>
        <dbReference type="ARBA" id="ARBA00001933"/>
    </source>
</evidence>
<comment type="cofactor">
    <cofactor evidence="1 3">
        <name>pyridoxal 5'-phosphate</name>
        <dbReference type="ChEBI" id="CHEBI:597326"/>
    </cofactor>
</comment>